<dbReference type="RefSeq" id="WP_168055234.1">
    <property type="nucleotide sequence ID" value="NZ_JAATJR010000011.1"/>
</dbReference>
<reference evidence="2 3" key="1">
    <citation type="submission" date="2020-03" db="EMBL/GenBank/DDBJ databases">
        <title>Roseomonas selenitidurans sp. nov. isolated from soil.</title>
        <authorList>
            <person name="Liu H."/>
        </authorList>
    </citation>
    <scope>NUCLEOTIDE SEQUENCE [LARGE SCALE GENOMIC DNA]</scope>
    <source>
        <strain evidence="2 3">JCM 15073</strain>
    </source>
</reference>
<comment type="caution">
    <text evidence="2">The sequence shown here is derived from an EMBL/GenBank/DDBJ whole genome shotgun (WGS) entry which is preliminary data.</text>
</comment>
<gene>
    <name evidence="2" type="ORF">HB662_28000</name>
</gene>
<keyword evidence="3" id="KW-1185">Reference proteome</keyword>
<dbReference type="Proteomes" id="UP000765160">
    <property type="component" value="Unassembled WGS sequence"/>
</dbReference>
<organism evidence="2 3">
    <name type="scientific">Falsiroseomonas frigidaquae</name>
    <dbReference type="NCBI Taxonomy" id="487318"/>
    <lineage>
        <taxon>Bacteria</taxon>
        <taxon>Pseudomonadati</taxon>
        <taxon>Pseudomonadota</taxon>
        <taxon>Alphaproteobacteria</taxon>
        <taxon>Acetobacterales</taxon>
        <taxon>Roseomonadaceae</taxon>
        <taxon>Falsiroseomonas</taxon>
    </lineage>
</organism>
<sequence length="89" mass="9886">MAGPDPVSRAPFVAPVRPRNLLWIAVLCAAAGALVNYGTPHLRVTYVYSGSYERPHYHRCFYWGVHPFEVAPQNGSCPILVLAHAREAR</sequence>
<proteinExistence type="predicted"/>
<protein>
    <submittedName>
        <fullName evidence="2">Uncharacterized protein</fullName>
    </submittedName>
</protein>
<evidence type="ECO:0000313" key="3">
    <source>
        <dbReference type="Proteomes" id="UP000765160"/>
    </source>
</evidence>
<evidence type="ECO:0000256" key="1">
    <source>
        <dbReference type="SAM" id="Phobius"/>
    </source>
</evidence>
<accession>A0ABX1F8G2</accession>
<feature type="transmembrane region" description="Helical" evidence="1">
    <location>
        <begin position="20"/>
        <end position="39"/>
    </location>
</feature>
<name>A0ABX1F8G2_9PROT</name>
<keyword evidence="1" id="KW-0472">Membrane</keyword>
<dbReference type="EMBL" id="JAAVTX010000011">
    <property type="protein sequence ID" value="NKE48642.1"/>
    <property type="molecule type" value="Genomic_DNA"/>
</dbReference>
<evidence type="ECO:0000313" key="2">
    <source>
        <dbReference type="EMBL" id="NKE48642.1"/>
    </source>
</evidence>
<keyword evidence="1" id="KW-1133">Transmembrane helix</keyword>
<keyword evidence="1" id="KW-0812">Transmembrane</keyword>